<evidence type="ECO:0000313" key="3">
    <source>
        <dbReference type="EMBL" id="SNZ17855.1"/>
    </source>
</evidence>
<dbReference type="EMBL" id="OBEJ01000007">
    <property type="protein sequence ID" value="SNZ17855.1"/>
    <property type="molecule type" value="Genomic_DNA"/>
</dbReference>
<keyword evidence="4" id="KW-1185">Reference proteome</keyword>
<protein>
    <submittedName>
        <fullName evidence="3">Uncharacterized protein</fullName>
    </submittedName>
</protein>
<feature type="transmembrane region" description="Helical" evidence="2">
    <location>
        <begin position="234"/>
        <end position="256"/>
    </location>
</feature>
<proteinExistence type="predicted"/>
<dbReference type="OrthoDB" id="342245at2157"/>
<evidence type="ECO:0000256" key="2">
    <source>
        <dbReference type="SAM" id="Phobius"/>
    </source>
</evidence>
<gene>
    <name evidence="3" type="ORF">SAMN06269185_3146</name>
</gene>
<keyword evidence="2" id="KW-0812">Transmembrane</keyword>
<organism evidence="3 4">
    <name type="scientific">Natronoarchaeum philippinense</name>
    <dbReference type="NCBI Taxonomy" id="558529"/>
    <lineage>
        <taxon>Archaea</taxon>
        <taxon>Methanobacteriati</taxon>
        <taxon>Methanobacteriota</taxon>
        <taxon>Stenosarchaea group</taxon>
        <taxon>Halobacteria</taxon>
        <taxon>Halobacteriales</taxon>
        <taxon>Natronoarchaeaceae</taxon>
    </lineage>
</organism>
<dbReference type="RefSeq" id="WP_097010032.1">
    <property type="nucleotide sequence ID" value="NZ_OBEJ01000007.1"/>
</dbReference>
<name>A0A285P7Y3_NATPI</name>
<dbReference type="Proteomes" id="UP000219453">
    <property type="component" value="Unassembled WGS sequence"/>
</dbReference>
<reference evidence="3 4" key="1">
    <citation type="submission" date="2017-09" db="EMBL/GenBank/DDBJ databases">
        <authorList>
            <person name="Ehlers B."/>
            <person name="Leendertz F.H."/>
        </authorList>
    </citation>
    <scope>NUCLEOTIDE SEQUENCE [LARGE SCALE GENOMIC DNA]</scope>
    <source>
        <strain evidence="3 4">DSM 27208</strain>
    </source>
</reference>
<keyword evidence="2" id="KW-1133">Transmembrane helix</keyword>
<keyword evidence="2" id="KW-0472">Membrane</keyword>
<sequence>MNSNHYSKLGTLLLVLAVAFAAVSPAAAAASVEADGVPEEAQVGEEVTVTYTLSDLYAGQTPSEWTLQGETNLTNASWTVTAYGVDGDQVADSENYGGSSFEYAVSSNQDMDELEVVVTGTVPEVSEWSYEPEEQFLVTGFTELRDGGGQTEIDSYQAHHYTADSQEARQAIEDAEAAIEDAESNGADVSDAQGSLDNAIGFYENGDFDRAVQNANDAADQAQSSQSSAQTQSMLLYGAAGLVGLLVLGGGGYLLYQRQQDDYDKLG</sequence>
<feature type="coiled-coil region" evidence="1">
    <location>
        <begin position="158"/>
        <end position="192"/>
    </location>
</feature>
<dbReference type="AlphaFoldDB" id="A0A285P7Y3"/>
<accession>A0A285P7Y3</accession>
<evidence type="ECO:0000313" key="4">
    <source>
        <dbReference type="Proteomes" id="UP000219453"/>
    </source>
</evidence>
<keyword evidence="1" id="KW-0175">Coiled coil</keyword>
<evidence type="ECO:0000256" key="1">
    <source>
        <dbReference type="SAM" id="Coils"/>
    </source>
</evidence>